<comment type="caution">
    <text evidence="3">The sequence shown here is derived from an EMBL/GenBank/DDBJ whole genome shotgun (WGS) entry which is preliminary data.</text>
</comment>
<protein>
    <submittedName>
        <fullName evidence="3">Uncharacterized protein</fullName>
    </submittedName>
</protein>
<dbReference type="EMBL" id="JAGQLG010000122">
    <property type="protein sequence ID" value="MCA9382380.1"/>
    <property type="molecule type" value="Genomic_DNA"/>
</dbReference>
<proteinExistence type="predicted"/>
<feature type="signal peptide" evidence="2">
    <location>
        <begin position="1"/>
        <end position="31"/>
    </location>
</feature>
<reference evidence="3" key="2">
    <citation type="journal article" date="2021" name="Microbiome">
        <title>Successional dynamics and alternative stable states in a saline activated sludge microbial community over 9 years.</title>
        <authorList>
            <person name="Wang Y."/>
            <person name="Ye J."/>
            <person name="Ju F."/>
            <person name="Liu L."/>
            <person name="Boyd J.A."/>
            <person name="Deng Y."/>
            <person name="Parks D.H."/>
            <person name="Jiang X."/>
            <person name="Yin X."/>
            <person name="Woodcroft B.J."/>
            <person name="Tyson G.W."/>
            <person name="Hugenholtz P."/>
            <person name="Polz M.F."/>
            <person name="Zhang T."/>
        </authorList>
    </citation>
    <scope>NUCLEOTIDE SEQUENCE</scope>
    <source>
        <strain evidence="3">HKST-UBA10</strain>
    </source>
</reference>
<keyword evidence="1" id="KW-1133">Transmembrane helix</keyword>
<feature type="chain" id="PRO_5036684054" evidence="2">
    <location>
        <begin position="32"/>
        <end position="160"/>
    </location>
</feature>
<sequence>MKLIKRSLGNFFILLMAVFLGLGLFPMNVFAQVPDTSTTSVTDPVKIPNISPKTYAQNIDTIINAAPQVLFWVLILFLAIAIGVVVIKALNPLSDDSEEKFGEGRKWFQRTGTLFIFPIVLIVVVVIVYTLLGFGNPFAYISGDTKPSPVTKICTDLGGC</sequence>
<evidence type="ECO:0000313" key="3">
    <source>
        <dbReference type="EMBL" id="MCA9382380.1"/>
    </source>
</evidence>
<gene>
    <name evidence="3" type="ORF">KC660_03170</name>
</gene>
<keyword evidence="2" id="KW-0732">Signal</keyword>
<organism evidence="3 4">
    <name type="scientific">Candidatus Dojkabacteria bacterium</name>
    <dbReference type="NCBI Taxonomy" id="2099670"/>
    <lineage>
        <taxon>Bacteria</taxon>
        <taxon>Candidatus Dojkabacteria</taxon>
    </lineage>
</organism>
<dbReference type="AlphaFoldDB" id="A0A955RIH4"/>
<evidence type="ECO:0000256" key="1">
    <source>
        <dbReference type="SAM" id="Phobius"/>
    </source>
</evidence>
<name>A0A955RIH4_9BACT</name>
<reference evidence="3" key="1">
    <citation type="submission" date="2020-04" db="EMBL/GenBank/DDBJ databases">
        <authorList>
            <person name="Zhang T."/>
        </authorList>
    </citation>
    <scope>NUCLEOTIDE SEQUENCE</scope>
    <source>
        <strain evidence="3">HKST-UBA10</strain>
    </source>
</reference>
<evidence type="ECO:0000256" key="2">
    <source>
        <dbReference type="SAM" id="SignalP"/>
    </source>
</evidence>
<evidence type="ECO:0000313" key="4">
    <source>
        <dbReference type="Proteomes" id="UP000782843"/>
    </source>
</evidence>
<accession>A0A955RIH4</accession>
<feature type="transmembrane region" description="Helical" evidence="1">
    <location>
        <begin position="111"/>
        <end position="132"/>
    </location>
</feature>
<dbReference type="Proteomes" id="UP000782843">
    <property type="component" value="Unassembled WGS sequence"/>
</dbReference>
<keyword evidence="1" id="KW-0812">Transmembrane</keyword>
<feature type="transmembrane region" description="Helical" evidence="1">
    <location>
        <begin position="69"/>
        <end position="90"/>
    </location>
</feature>
<keyword evidence="1" id="KW-0472">Membrane</keyword>